<evidence type="ECO:0000313" key="1">
    <source>
        <dbReference type="EMBL" id="KAI0050109.1"/>
    </source>
</evidence>
<name>A0ACB8S0M2_9AGAM</name>
<sequence length="401" mass="43069">MTVSSTGKPNIVVIGGSYVGTKTADFIAQKLHQTHNTVLIEKNTHFQHLFAFPRYAVVPGYEHMAFVPFTAMYAHLPEGAVSVVQARAAAVHPDKVELANGESLPYEYLVLATGTRLSPPGTLHTEGKQDGIAYFQQHQKQIAQAQKIVVVGGGAVGVQMSTDIKDYYPSKSVTLVHSRDRLMNNFHPRLNEIILERAKELGIEVVLDDRVVVPADGFPLDGSEFDVKLRSGRTLTADFVILATGQTPLSEPLRSLSASVIGPKGFVSVKPTLQIADDAFPNVFAVGDVADTTNQKAARPGSKHAEVVAENIAALVAGHGATTTYEPAGFGIHMSLGLVSASCQIGSVCDLCHAQTRSLRFRNPSSETADPMVNLADDGHRDGGSGRIWKMKAPGITDYYL</sequence>
<proteinExistence type="predicted"/>
<gene>
    <name evidence="1" type="ORF">FA95DRAFT_1487927</name>
</gene>
<protein>
    <submittedName>
        <fullName evidence="1">FAD/NAD-P-binding domain-containing protein</fullName>
    </submittedName>
</protein>
<evidence type="ECO:0000313" key="2">
    <source>
        <dbReference type="Proteomes" id="UP000814033"/>
    </source>
</evidence>
<reference evidence="1" key="2">
    <citation type="journal article" date="2022" name="New Phytol.">
        <title>Evolutionary transition to the ectomycorrhizal habit in the genomes of a hyperdiverse lineage of mushroom-forming fungi.</title>
        <authorList>
            <person name="Looney B."/>
            <person name="Miyauchi S."/>
            <person name="Morin E."/>
            <person name="Drula E."/>
            <person name="Courty P.E."/>
            <person name="Kohler A."/>
            <person name="Kuo A."/>
            <person name="LaButti K."/>
            <person name="Pangilinan J."/>
            <person name="Lipzen A."/>
            <person name="Riley R."/>
            <person name="Andreopoulos W."/>
            <person name="He G."/>
            <person name="Johnson J."/>
            <person name="Nolan M."/>
            <person name="Tritt A."/>
            <person name="Barry K.W."/>
            <person name="Grigoriev I.V."/>
            <person name="Nagy L.G."/>
            <person name="Hibbett D."/>
            <person name="Henrissat B."/>
            <person name="Matheny P.B."/>
            <person name="Labbe J."/>
            <person name="Martin F.M."/>
        </authorList>
    </citation>
    <scope>NUCLEOTIDE SEQUENCE</scope>
    <source>
        <strain evidence="1">FP105234-sp</strain>
    </source>
</reference>
<accession>A0ACB8S0M2</accession>
<organism evidence="1 2">
    <name type="scientific">Auriscalpium vulgare</name>
    <dbReference type="NCBI Taxonomy" id="40419"/>
    <lineage>
        <taxon>Eukaryota</taxon>
        <taxon>Fungi</taxon>
        <taxon>Dikarya</taxon>
        <taxon>Basidiomycota</taxon>
        <taxon>Agaricomycotina</taxon>
        <taxon>Agaricomycetes</taxon>
        <taxon>Russulales</taxon>
        <taxon>Auriscalpiaceae</taxon>
        <taxon>Auriscalpium</taxon>
    </lineage>
</organism>
<comment type="caution">
    <text evidence="1">The sequence shown here is derived from an EMBL/GenBank/DDBJ whole genome shotgun (WGS) entry which is preliminary data.</text>
</comment>
<keyword evidence="2" id="KW-1185">Reference proteome</keyword>
<dbReference type="EMBL" id="MU275865">
    <property type="protein sequence ID" value="KAI0050109.1"/>
    <property type="molecule type" value="Genomic_DNA"/>
</dbReference>
<reference evidence="1" key="1">
    <citation type="submission" date="2021-02" db="EMBL/GenBank/DDBJ databases">
        <authorList>
            <consortium name="DOE Joint Genome Institute"/>
            <person name="Ahrendt S."/>
            <person name="Looney B.P."/>
            <person name="Miyauchi S."/>
            <person name="Morin E."/>
            <person name="Drula E."/>
            <person name="Courty P.E."/>
            <person name="Chicoki N."/>
            <person name="Fauchery L."/>
            <person name="Kohler A."/>
            <person name="Kuo A."/>
            <person name="Labutti K."/>
            <person name="Pangilinan J."/>
            <person name="Lipzen A."/>
            <person name="Riley R."/>
            <person name="Andreopoulos W."/>
            <person name="He G."/>
            <person name="Johnson J."/>
            <person name="Barry K.W."/>
            <person name="Grigoriev I.V."/>
            <person name="Nagy L."/>
            <person name="Hibbett D."/>
            <person name="Henrissat B."/>
            <person name="Matheny P.B."/>
            <person name="Labbe J."/>
            <person name="Martin F."/>
        </authorList>
    </citation>
    <scope>NUCLEOTIDE SEQUENCE</scope>
    <source>
        <strain evidence="1">FP105234-sp</strain>
    </source>
</reference>
<dbReference type="Proteomes" id="UP000814033">
    <property type="component" value="Unassembled WGS sequence"/>
</dbReference>